<comment type="miscellaneous">
    <text evidence="1">Reaction mechanism of ThiL seems to utilize a direct, inline transfer of the gamma-phosphate of ATP to TMP rather than a phosphorylated enzyme intermediate.</text>
</comment>
<dbReference type="Pfam" id="PF00586">
    <property type="entry name" value="AIRS"/>
    <property type="match status" value="1"/>
</dbReference>
<comment type="pathway">
    <text evidence="1">Cofactor biosynthesis; thiamine diphosphate biosynthesis; thiamine diphosphate from thiamine phosphate: step 1/1.</text>
</comment>
<dbReference type="KEGG" id="ast:Asulf_01475"/>
<dbReference type="PANTHER" id="PTHR30270:SF3">
    <property type="entry name" value="THIAMINE-MONOPHOSPHATE KINASE"/>
    <property type="match status" value="1"/>
</dbReference>
<feature type="domain" description="PurM-like N-terminal" evidence="2">
    <location>
        <begin position="28"/>
        <end position="135"/>
    </location>
</feature>
<dbReference type="GO" id="GO:0000287">
    <property type="term" value="F:magnesium ion binding"/>
    <property type="evidence" value="ECO:0007669"/>
    <property type="project" value="UniProtKB-UniRule"/>
</dbReference>
<keyword evidence="1 3" id="KW-0418">Kinase</keyword>
<name>N0BEM4_9EURY</name>
<keyword evidence="1" id="KW-0808">Transferase</keyword>
<feature type="binding site" evidence="1">
    <location>
        <position position="208"/>
    </location>
    <ligand>
        <name>Mg(2+)</name>
        <dbReference type="ChEBI" id="CHEBI:18420"/>
        <label>5</label>
    </ligand>
</feature>
<organism evidence="3 4">
    <name type="scientific">Archaeoglobus sulfaticallidus PM70-1</name>
    <dbReference type="NCBI Taxonomy" id="387631"/>
    <lineage>
        <taxon>Archaea</taxon>
        <taxon>Methanobacteriati</taxon>
        <taxon>Methanobacteriota</taxon>
        <taxon>Archaeoglobi</taxon>
        <taxon>Archaeoglobales</taxon>
        <taxon>Archaeoglobaceae</taxon>
        <taxon>Archaeoglobus</taxon>
    </lineage>
</organism>
<dbReference type="GeneID" id="15393110"/>
<dbReference type="NCBIfam" id="TIGR01379">
    <property type="entry name" value="thiL"/>
    <property type="match status" value="1"/>
</dbReference>
<evidence type="ECO:0000313" key="4">
    <source>
        <dbReference type="Proteomes" id="UP000013307"/>
    </source>
</evidence>
<dbReference type="AlphaFoldDB" id="N0BEM4"/>
<comment type="similarity">
    <text evidence="1">Belongs to the thiamine-monophosphate kinase family.</text>
</comment>
<keyword evidence="4" id="KW-1185">Reference proteome</keyword>
<dbReference type="eggNOG" id="arCOG00638">
    <property type="taxonomic scope" value="Archaea"/>
</dbReference>
<comment type="caution">
    <text evidence="1">Lacks conserved residue(s) required for the propagation of feature annotation.</text>
</comment>
<dbReference type="GO" id="GO:0009030">
    <property type="term" value="F:thiamine-phosphate kinase activity"/>
    <property type="evidence" value="ECO:0007669"/>
    <property type="project" value="UniProtKB-UniRule"/>
</dbReference>
<feature type="binding site" evidence="1">
    <location>
        <position position="73"/>
    </location>
    <ligand>
        <name>Mg(2+)</name>
        <dbReference type="ChEBI" id="CHEBI:18420"/>
        <label>4</label>
    </ligand>
</feature>
<proteinExistence type="inferred from homology"/>
<dbReference type="InterPro" id="IPR006283">
    <property type="entry name" value="ThiL-like"/>
</dbReference>
<keyword evidence="1" id="KW-0067">ATP-binding</keyword>
<dbReference type="InterPro" id="IPR036921">
    <property type="entry name" value="PurM-like_N_sf"/>
</dbReference>
<feature type="binding site" evidence="1">
    <location>
        <position position="205"/>
    </location>
    <ligand>
        <name>Mg(2+)</name>
        <dbReference type="ChEBI" id="CHEBI:18420"/>
        <label>3</label>
    </ligand>
</feature>
<reference evidence="3 4" key="1">
    <citation type="journal article" date="2013" name="Genome Announc.">
        <title>Complete Genome Sequence of the Thermophilic and Facultatively Chemolithoautotrophic Sulfate Reducer Archaeoglobus sulfaticallidus Strain PM70-1T.</title>
        <authorList>
            <person name="Stokke R."/>
            <person name="Hocking W.P."/>
            <person name="Steinsbu B.O."/>
            <person name="Steen I.H."/>
        </authorList>
    </citation>
    <scope>NUCLEOTIDE SEQUENCE [LARGE SCALE GENOMIC DNA]</scope>
    <source>
        <strain evidence="3">PM70-1</strain>
    </source>
</reference>
<dbReference type="GO" id="GO:0009229">
    <property type="term" value="P:thiamine diphosphate biosynthetic process"/>
    <property type="evidence" value="ECO:0007669"/>
    <property type="project" value="UniProtKB-UniRule"/>
</dbReference>
<feature type="binding site" evidence="1">
    <location>
        <position position="207"/>
    </location>
    <ligand>
        <name>ATP</name>
        <dbReference type="ChEBI" id="CHEBI:30616"/>
    </ligand>
</feature>
<feature type="binding site" evidence="1">
    <location>
        <position position="295"/>
    </location>
    <ligand>
        <name>substrate</name>
    </ligand>
</feature>
<dbReference type="EC" id="2.7.4.16" evidence="1"/>
<dbReference type="HAMAP" id="MF_02128">
    <property type="entry name" value="TMP_kinase"/>
    <property type="match status" value="1"/>
</dbReference>
<feature type="binding site" evidence="1">
    <location>
        <position position="45"/>
    </location>
    <ligand>
        <name>Mg(2+)</name>
        <dbReference type="ChEBI" id="CHEBI:18420"/>
        <label>2</label>
    </ligand>
</feature>
<dbReference type="PIRSF" id="PIRSF005303">
    <property type="entry name" value="Thiam_monoph_kin"/>
    <property type="match status" value="1"/>
</dbReference>
<keyword evidence="1" id="KW-0547">Nucleotide-binding</keyword>
<feature type="binding site" evidence="1">
    <location>
        <position position="73"/>
    </location>
    <ligand>
        <name>Mg(2+)</name>
        <dbReference type="ChEBI" id="CHEBI:18420"/>
        <label>2</label>
    </ligand>
</feature>
<dbReference type="PANTHER" id="PTHR30270">
    <property type="entry name" value="THIAMINE-MONOPHOSPHATE KINASE"/>
    <property type="match status" value="1"/>
</dbReference>
<feature type="binding site" evidence="1">
    <location>
        <position position="45"/>
    </location>
    <ligand>
        <name>Mg(2+)</name>
        <dbReference type="ChEBI" id="CHEBI:18420"/>
        <label>1</label>
    </ligand>
</feature>
<protein>
    <recommendedName>
        <fullName evidence="1">Thiamine-monophosphate kinase</fullName>
        <shortName evidence="1">TMP kinase</shortName>
        <shortName evidence="1">Thiamine-phosphate kinase</shortName>
        <ecNumber evidence="1">2.7.4.16</ecNumber>
    </recommendedName>
</protein>
<evidence type="ECO:0000259" key="2">
    <source>
        <dbReference type="Pfam" id="PF00586"/>
    </source>
</evidence>
<dbReference type="InterPro" id="IPR016188">
    <property type="entry name" value="PurM-like_N"/>
</dbReference>
<dbReference type="STRING" id="387631.Asulf_01475"/>
<feature type="binding site" evidence="1">
    <location>
        <position position="43"/>
    </location>
    <ligand>
        <name>Mg(2+)</name>
        <dbReference type="ChEBI" id="CHEBI:18420"/>
        <label>4</label>
    </ligand>
</feature>
<keyword evidence="1" id="KW-0479">Metal-binding</keyword>
<feature type="binding site" evidence="1">
    <location>
        <position position="29"/>
    </location>
    <ligand>
        <name>Mg(2+)</name>
        <dbReference type="ChEBI" id="CHEBI:18420"/>
        <label>3</label>
    </ligand>
</feature>
<feature type="binding site" evidence="1">
    <location>
        <position position="44"/>
    </location>
    <ligand>
        <name>Mg(2+)</name>
        <dbReference type="ChEBI" id="CHEBI:18420"/>
        <label>1</label>
    </ligand>
</feature>
<keyword evidence="1" id="KW-0460">Magnesium</keyword>
<dbReference type="EMBL" id="CP005290">
    <property type="protein sequence ID" value="AGK61458.1"/>
    <property type="molecule type" value="Genomic_DNA"/>
</dbReference>
<dbReference type="CDD" id="cd02194">
    <property type="entry name" value="ThiL"/>
    <property type="match status" value="1"/>
</dbReference>
<feature type="binding site" evidence="1">
    <location>
        <position position="73"/>
    </location>
    <ligand>
        <name>Mg(2+)</name>
        <dbReference type="ChEBI" id="CHEBI:18420"/>
        <label>3</label>
    </ligand>
</feature>
<dbReference type="GO" id="GO:0005524">
    <property type="term" value="F:ATP binding"/>
    <property type="evidence" value="ECO:0007669"/>
    <property type="project" value="UniProtKB-UniRule"/>
</dbReference>
<dbReference type="OrthoDB" id="45909at2157"/>
<comment type="function">
    <text evidence="1">Catalyzes the ATP-dependent phosphorylation of thiamine-monophosphate (TMP) to form thiamine-pyrophosphate (TPP), the active form of vitamin B1.</text>
</comment>
<sequence length="298" mass="33269">MKEFEFIAIARDLFKSRKKEVVYGAGDDDCAVIKLNDRYLVLSSDMLHEQSDFPKIMTPFEIGWMSVAVNFSDLAGSGVKPEYFIFDICLREGIEDSFEEILKGVKALCDRYDAEVVGGDVDFGDELFIVGFALGFSDRVVVQSGAKAGDRVYITGLTGKSQLALEYYLKGYDREEIPFVSSLVMPEPKVKEGLMLTHTANSMTDISDSLAVSLHNIASRSNVCIEIEAMDLSELLEFVDYDKALELFLYGGGDFELVFTSDSEPEVGIEIGRVREGKGVHILDDIKRTVEFRGYSHF</sequence>
<keyword evidence="1" id="KW-0784">Thiamine biosynthesis</keyword>
<dbReference type="Gene3D" id="3.90.650.10">
    <property type="entry name" value="PurM-like C-terminal domain"/>
    <property type="match status" value="1"/>
</dbReference>
<dbReference type="SUPFAM" id="SSF56042">
    <property type="entry name" value="PurM C-terminal domain-like"/>
    <property type="match status" value="1"/>
</dbReference>
<dbReference type="InterPro" id="IPR036676">
    <property type="entry name" value="PurM-like_C_sf"/>
</dbReference>
<evidence type="ECO:0000256" key="1">
    <source>
        <dbReference type="HAMAP-Rule" id="MF_02128"/>
    </source>
</evidence>
<dbReference type="UniPathway" id="UPA00060">
    <property type="reaction ID" value="UER00142"/>
</dbReference>
<dbReference type="RefSeq" id="WP_015591056.1">
    <property type="nucleotide sequence ID" value="NC_021169.1"/>
</dbReference>
<feature type="binding site" evidence="1">
    <location>
        <position position="29"/>
    </location>
    <ligand>
        <name>Mg(2+)</name>
        <dbReference type="ChEBI" id="CHEBI:18420"/>
        <label>4</label>
    </ligand>
</feature>
<feature type="binding site" evidence="1">
    <location>
        <begin position="119"/>
        <end position="120"/>
    </location>
    <ligand>
        <name>ATP</name>
        <dbReference type="ChEBI" id="CHEBI:30616"/>
    </ligand>
</feature>
<gene>
    <name evidence="1" type="primary">thiL</name>
    <name evidence="3" type="ORF">Asulf_01475</name>
</gene>
<dbReference type="SUPFAM" id="SSF55326">
    <property type="entry name" value="PurM N-terminal domain-like"/>
    <property type="match status" value="1"/>
</dbReference>
<dbReference type="GO" id="GO:0009228">
    <property type="term" value="P:thiamine biosynthetic process"/>
    <property type="evidence" value="ECO:0007669"/>
    <property type="project" value="UniProtKB-KW"/>
</dbReference>
<comment type="catalytic activity">
    <reaction evidence="1">
        <text>thiamine phosphate + ATP = thiamine diphosphate + ADP</text>
        <dbReference type="Rhea" id="RHEA:15913"/>
        <dbReference type="ChEBI" id="CHEBI:30616"/>
        <dbReference type="ChEBI" id="CHEBI:37575"/>
        <dbReference type="ChEBI" id="CHEBI:58937"/>
        <dbReference type="ChEBI" id="CHEBI:456216"/>
        <dbReference type="EC" id="2.7.4.16"/>
    </reaction>
</comment>
<dbReference type="Gene3D" id="3.30.1330.10">
    <property type="entry name" value="PurM-like, N-terminal domain"/>
    <property type="match status" value="1"/>
</dbReference>
<accession>N0BEM4</accession>
<feature type="binding site" evidence="1">
    <location>
        <position position="120"/>
    </location>
    <ligand>
        <name>Mg(2+)</name>
        <dbReference type="ChEBI" id="CHEBI:18420"/>
        <label>1</label>
    </ligand>
</feature>
<dbReference type="HOGENOM" id="CLU_046964_2_0_2"/>
<feature type="binding site" evidence="1">
    <location>
        <position position="52"/>
    </location>
    <ligand>
        <name>substrate</name>
    </ligand>
</feature>
<dbReference type="Proteomes" id="UP000013307">
    <property type="component" value="Chromosome"/>
</dbReference>
<evidence type="ECO:0000313" key="3">
    <source>
        <dbReference type="EMBL" id="AGK61458.1"/>
    </source>
</evidence>